<feature type="compositionally biased region" description="Basic and acidic residues" evidence="12">
    <location>
        <begin position="286"/>
        <end position="295"/>
    </location>
</feature>
<evidence type="ECO:0000313" key="15">
    <source>
        <dbReference type="Proteomes" id="UP000244571"/>
    </source>
</evidence>
<dbReference type="InterPro" id="IPR015760">
    <property type="entry name" value="TIF_IF2"/>
</dbReference>
<feature type="compositionally biased region" description="Polar residues" evidence="12">
    <location>
        <begin position="138"/>
        <end position="149"/>
    </location>
</feature>
<dbReference type="PROSITE" id="PS01176">
    <property type="entry name" value="IF2"/>
    <property type="match status" value="1"/>
</dbReference>
<dbReference type="Pfam" id="PF03144">
    <property type="entry name" value="GTP_EFTU_D2"/>
    <property type="match status" value="1"/>
</dbReference>
<dbReference type="InterPro" id="IPR044145">
    <property type="entry name" value="IF2_II"/>
</dbReference>
<keyword evidence="6 9" id="KW-0547">Nucleotide-binding</keyword>
<dbReference type="InterPro" id="IPR009000">
    <property type="entry name" value="Transl_B-barrel_sf"/>
</dbReference>
<dbReference type="KEGG" id="boz:DBV39_01395"/>
<dbReference type="InterPro" id="IPR013575">
    <property type="entry name" value="IF2_assoc_dom_bac"/>
</dbReference>
<dbReference type="OrthoDB" id="9811804at2"/>
<accession>A0A2R4XFK4</accession>
<feature type="binding site" evidence="9">
    <location>
        <begin position="695"/>
        <end position="698"/>
    </location>
    <ligand>
        <name>GTP</name>
        <dbReference type="ChEBI" id="CHEBI:37565"/>
    </ligand>
</feature>
<feature type="compositionally biased region" description="Basic and acidic residues" evidence="12">
    <location>
        <begin position="369"/>
        <end position="387"/>
    </location>
</feature>
<gene>
    <name evidence="9" type="primary">infB</name>
    <name evidence="14" type="ORF">DBV39_01395</name>
</gene>
<dbReference type="InterPro" id="IPR036925">
    <property type="entry name" value="TIF_IF2_dom3_sf"/>
</dbReference>
<evidence type="ECO:0000256" key="12">
    <source>
        <dbReference type="SAM" id="MobiDB-lite"/>
    </source>
</evidence>
<dbReference type="InterPro" id="IPR027417">
    <property type="entry name" value="P-loop_NTPase"/>
</dbReference>
<dbReference type="CDD" id="cd01887">
    <property type="entry name" value="IF2_eIF5B"/>
    <property type="match status" value="1"/>
</dbReference>
<feature type="compositionally biased region" description="Polar residues" evidence="12">
    <location>
        <begin position="296"/>
        <end position="319"/>
    </location>
</feature>
<keyword evidence="15" id="KW-1185">Reference proteome</keyword>
<feature type="region of interest" description="Disordered" evidence="12">
    <location>
        <begin position="101"/>
        <end position="497"/>
    </location>
</feature>
<dbReference type="FunFam" id="2.40.30.10:FF:000008">
    <property type="entry name" value="Translation initiation factor IF-2"/>
    <property type="match status" value="1"/>
</dbReference>
<dbReference type="FunFam" id="2.40.30.10:FF:000007">
    <property type="entry name" value="Translation initiation factor IF-2"/>
    <property type="match status" value="1"/>
</dbReference>
<feature type="compositionally biased region" description="Low complexity" evidence="12">
    <location>
        <begin position="337"/>
        <end position="348"/>
    </location>
</feature>
<dbReference type="CDD" id="cd03692">
    <property type="entry name" value="mtIF2_IVc"/>
    <property type="match status" value="1"/>
</dbReference>
<dbReference type="InterPro" id="IPR004161">
    <property type="entry name" value="EFTu-like_2"/>
</dbReference>
<keyword evidence="5 9" id="KW-0396">Initiation factor</keyword>
<feature type="domain" description="Tr-type G" evidence="13">
    <location>
        <begin position="586"/>
        <end position="753"/>
    </location>
</feature>
<evidence type="ECO:0000256" key="2">
    <source>
        <dbReference type="ARBA" id="ARBA00007733"/>
    </source>
</evidence>
<dbReference type="Pfam" id="PF00009">
    <property type="entry name" value="GTP_EFTU"/>
    <property type="match status" value="1"/>
</dbReference>
<dbReference type="Pfam" id="PF08364">
    <property type="entry name" value="IF2_assoc"/>
    <property type="match status" value="1"/>
</dbReference>
<dbReference type="GO" id="GO:0005525">
    <property type="term" value="F:GTP binding"/>
    <property type="evidence" value="ECO:0007669"/>
    <property type="project" value="UniProtKB-KW"/>
</dbReference>
<dbReference type="InterPro" id="IPR009061">
    <property type="entry name" value="DNA-bd_dom_put_sf"/>
</dbReference>
<evidence type="ECO:0000256" key="5">
    <source>
        <dbReference type="ARBA" id="ARBA00022540"/>
    </source>
</evidence>
<dbReference type="HAMAP" id="MF_00100_B">
    <property type="entry name" value="IF_2_B"/>
    <property type="match status" value="1"/>
</dbReference>
<dbReference type="Gene3D" id="3.30.56.50">
    <property type="entry name" value="Putative DNA-binding domain, N-terminal subdomain of bacterial translation initiation factor IF2"/>
    <property type="match status" value="1"/>
</dbReference>
<feature type="binding site" evidence="9">
    <location>
        <begin position="641"/>
        <end position="645"/>
    </location>
    <ligand>
        <name>GTP</name>
        <dbReference type="ChEBI" id="CHEBI:37565"/>
    </ligand>
</feature>
<keyword evidence="4 9" id="KW-0963">Cytoplasm</keyword>
<protein>
    <recommendedName>
        <fullName evidence="3 9">Translation initiation factor IF-2</fullName>
    </recommendedName>
</protein>
<dbReference type="NCBIfam" id="TIGR00231">
    <property type="entry name" value="small_GTP"/>
    <property type="match status" value="1"/>
</dbReference>
<evidence type="ECO:0000256" key="3">
    <source>
        <dbReference type="ARBA" id="ARBA00020675"/>
    </source>
</evidence>
<dbReference type="PANTHER" id="PTHR43381:SF5">
    <property type="entry name" value="TR-TYPE G DOMAIN-CONTAINING PROTEIN"/>
    <property type="match status" value="1"/>
</dbReference>
<dbReference type="InterPro" id="IPR000795">
    <property type="entry name" value="T_Tr_GTP-bd_dom"/>
</dbReference>
<feature type="compositionally biased region" description="Basic and acidic residues" evidence="12">
    <location>
        <begin position="428"/>
        <end position="438"/>
    </location>
</feature>
<dbReference type="Pfam" id="PF22042">
    <property type="entry name" value="EF-G_D2"/>
    <property type="match status" value="1"/>
</dbReference>
<feature type="compositionally biased region" description="Basic and acidic residues" evidence="12">
    <location>
        <begin position="217"/>
        <end position="228"/>
    </location>
</feature>
<dbReference type="Proteomes" id="UP000244571">
    <property type="component" value="Chromosome"/>
</dbReference>
<dbReference type="GO" id="GO:0003743">
    <property type="term" value="F:translation initiation factor activity"/>
    <property type="evidence" value="ECO:0007669"/>
    <property type="project" value="UniProtKB-UniRule"/>
</dbReference>
<feature type="region of interest" description="G-domain" evidence="9">
    <location>
        <begin position="589"/>
        <end position="737"/>
    </location>
</feature>
<proteinExistence type="inferred from homology"/>
<dbReference type="Pfam" id="PF11987">
    <property type="entry name" value="IF-2"/>
    <property type="match status" value="1"/>
</dbReference>
<dbReference type="InterPro" id="IPR023115">
    <property type="entry name" value="TIF_IF2_dom3"/>
</dbReference>
<dbReference type="AlphaFoldDB" id="A0A2R4XFK4"/>
<evidence type="ECO:0000256" key="6">
    <source>
        <dbReference type="ARBA" id="ARBA00022741"/>
    </source>
</evidence>
<evidence type="ECO:0000256" key="9">
    <source>
        <dbReference type="HAMAP-Rule" id="MF_00100"/>
    </source>
</evidence>
<dbReference type="InterPro" id="IPR005225">
    <property type="entry name" value="Small_GTP-bd"/>
</dbReference>
<dbReference type="FunFam" id="3.40.50.300:FF:000019">
    <property type="entry name" value="Translation initiation factor IF-2"/>
    <property type="match status" value="1"/>
</dbReference>
<dbReference type="SUPFAM" id="SSF52540">
    <property type="entry name" value="P-loop containing nucleoside triphosphate hydrolases"/>
    <property type="match status" value="1"/>
</dbReference>
<evidence type="ECO:0000256" key="4">
    <source>
        <dbReference type="ARBA" id="ARBA00022490"/>
    </source>
</evidence>
<dbReference type="Pfam" id="PF04760">
    <property type="entry name" value="IF2_N"/>
    <property type="match status" value="2"/>
</dbReference>
<dbReference type="FunFam" id="3.40.50.10050:FF:000001">
    <property type="entry name" value="Translation initiation factor IF-2"/>
    <property type="match status" value="1"/>
</dbReference>
<comment type="function">
    <text evidence="9 10">One of the essential components for the initiation of protein synthesis. Protects formylmethionyl-tRNA from spontaneous hydrolysis and promotes its binding to the 30S ribosomal subunits. Also involved in the hydrolysis of GTP during the formation of the 70S ribosomal complex.</text>
</comment>
<sequence>MSSNTVAQFATELKMPADVLLEQLRSAGVAVNATDDAVSDADKAKLLESLRRSHGVKEGTKITLTRRQTSEIRQADAGGRSRTIQVEVRKKRVFVKRDPAELAESATAAQATTSTASGNPAETAKPEAGLASPAMSGQVVSGESSSLPQEQADPGHHPATSAVSQSSADAVASQADEVVSGDQVRAEVTKVTEVTEAADVSESATAQSPVSDVAHTPAKDLSDEDAKSDVAQSDAAVKAEPDASVATSSDETANSDAGSDASAQTSEPIQEATTAATDAAQSPQDKSGEQPDEKSMSVTTESAQQVQPSQQNATGSQARSGDVKRDASSQAAKPATGALSKGAAPSAGAGTGAQKGAPKISPKRVSRVRANEGDVVDPGRERARQQAEQEAAALRAMLNRPKKVLRAEPEPDPNAIKGTLHKPAAGKAADKKPADGAKKPARGGDAPAGWKEESGRKKAVVAKAAQPPARDGWKSGKGGGRGGGRRGRHSNQQQEQAPIEFVAREVHVPETISVADLAHKMSVKAAEVIKHLMKLGQMVTINQVLDQETAMIVVEELGHIAVAAKLDDPEAFLQQPEGQSEAELLPRAPVVTVMGHVDHGKTSLLDHIRRAKVASGEAGGITQHIGAYHVNTERGMVTFLDTPGHEAFTAMRARGAQATDIVILVVAADDGVMPQTREAIHHAKAAGVPLVVAINKIDKPEANPDRVKQELVVEEVVPEEYGGDVPFVPVSAKSGQGIDDLLENVLLQAEILELTAPVDAPAKGLVIEARLDKGRGPVATILVQSGTLNRGDVVLAGASYGRVRAMLDENGKPIQSAGPSIPVEIQGLSDVPSAGDEIISLADERKAREIALFRQGKFRDVKLAKQQAAKLESMFDQSAEGVQTLQLIVKTDVQGSQEALVNALIKLSTDEVKVQVVHAAVGGISESDVNLAIAAGAVVIGFNVRADQSAKKLAESNGIDMRYYNIIYDAVDEVKAALSGMLAPERREEVIGMVEVREVYHISRIGTIAGCMVTEGIIKRDSQIRLLRNNVVIWTGYLESLRRFKDDVKEVRSGFDCGLGLRGNNDIEIGDQLEVFEIREVARSL</sequence>
<dbReference type="InterPro" id="IPR000178">
    <property type="entry name" value="TF_IF2_bacterial-like"/>
</dbReference>
<dbReference type="GO" id="GO:0005829">
    <property type="term" value="C:cytosol"/>
    <property type="evidence" value="ECO:0007669"/>
    <property type="project" value="TreeGrafter"/>
</dbReference>
<feature type="compositionally biased region" description="Low complexity" evidence="12">
    <location>
        <begin position="159"/>
        <end position="180"/>
    </location>
</feature>
<feature type="binding site" evidence="9">
    <location>
        <begin position="595"/>
        <end position="602"/>
    </location>
    <ligand>
        <name>GTP</name>
        <dbReference type="ChEBI" id="CHEBI:37565"/>
    </ligand>
</feature>
<dbReference type="SUPFAM" id="SSF50447">
    <property type="entry name" value="Translation proteins"/>
    <property type="match status" value="2"/>
</dbReference>
<dbReference type="NCBIfam" id="TIGR00487">
    <property type="entry name" value="IF-2"/>
    <property type="match status" value="1"/>
</dbReference>
<dbReference type="Gene3D" id="3.40.50.300">
    <property type="entry name" value="P-loop containing nucleotide triphosphate hydrolases"/>
    <property type="match status" value="1"/>
</dbReference>
<dbReference type="PROSITE" id="PS51722">
    <property type="entry name" value="G_TR_2"/>
    <property type="match status" value="1"/>
</dbReference>
<feature type="compositionally biased region" description="Polar residues" evidence="12">
    <location>
        <begin position="245"/>
        <end position="268"/>
    </location>
</feature>
<dbReference type="Gene3D" id="2.40.30.10">
    <property type="entry name" value="Translation factors"/>
    <property type="match status" value="2"/>
</dbReference>
<evidence type="ECO:0000256" key="11">
    <source>
        <dbReference type="RuleBase" id="RU000645"/>
    </source>
</evidence>
<dbReference type="RefSeq" id="WP_108620031.1">
    <property type="nucleotide sequence ID" value="NZ_CP028901.1"/>
</dbReference>
<evidence type="ECO:0000313" key="14">
    <source>
        <dbReference type="EMBL" id="AWB32590.1"/>
    </source>
</evidence>
<keyword evidence="7 9" id="KW-0648">Protein biosynthesis</keyword>
<dbReference type="Gene3D" id="3.40.50.10050">
    <property type="entry name" value="Translation initiation factor IF- 2, domain 3"/>
    <property type="match status" value="1"/>
</dbReference>
<evidence type="ECO:0000256" key="1">
    <source>
        <dbReference type="ARBA" id="ARBA00004496"/>
    </source>
</evidence>
<reference evidence="14 15" key="1">
    <citation type="submission" date="2018-04" db="EMBL/GenBank/DDBJ databases">
        <title>Bordetella sp. HZ20 isolated from seawater.</title>
        <authorList>
            <person name="Sun C."/>
        </authorList>
    </citation>
    <scope>NUCLEOTIDE SEQUENCE [LARGE SCALE GENOMIC DNA]</scope>
    <source>
        <strain evidence="14 15">HZ20</strain>
    </source>
</reference>
<dbReference type="InterPro" id="IPR053905">
    <property type="entry name" value="EF-G-like_DII"/>
</dbReference>
<evidence type="ECO:0000259" key="13">
    <source>
        <dbReference type="PROSITE" id="PS51722"/>
    </source>
</evidence>
<dbReference type="SUPFAM" id="SSF46955">
    <property type="entry name" value="Putative DNA-binding domain"/>
    <property type="match status" value="1"/>
</dbReference>
<evidence type="ECO:0000256" key="7">
    <source>
        <dbReference type="ARBA" id="ARBA00022917"/>
    </source>
</evidence>
<name>A0A2R4XFK4_9BURK</name>
<dbReference type="GO" id="GO:0003924">
    <property type="term" value="F:GTPase activity"/>
    <property type="evidence" value="ECO:0007669"/>
    <property type="project" value="UniProtKB-UniRule"/>
</dbReference>
<dbReference type="PANTHER" id="PTHR43381">
    <property type="entry name" value="TRANSLATION INITIATION FACTOR IF-2-RELATED"/>
    <property type="match status" value="1"/>
</dbReference>
<dbReference type="CDD" id="cd03702">
    <property type="entry name" value="IF2_mtIF2_II"/>
    <property type="match status" value="1"/>
</dbReference>
<evidence type="ECO:0000256" key="10">
    <source>
        <dbReference type="RuleBase" id="RU000644"/>
    </source>
</evidence>
<dbReference type="InterPro" id="IPR006847">
    <property type="entry name" value="IF2_N"/>
</dbReference>
<organism evidence="14 15">
    <name type="scientific">Orrella marina</name>
    <dbReference type="NCBI Taxonomy" id="2163011"/>
    <lineage>
        <taxon>Bacteria</taxon>
        <taxon>Pseudomonadati</taxon>
        <taxon>Pseudomonadota</taxon>
        <taxon>Betaproteobacteria</taxon>
        <taxon>Burkholderiales</taxon>
        <taxon>Alcaligenaceae</taxon>
        <taxon>Orrella</taxon>
    </lineage>
</organism>
<dbReference type="SUPFAM" id="SSF52156">
    <property type="entry name" value="Initiation factor IF2/eIF5b, domain 3"/>
    <property type="match status" value="1"/>
</dbReference>
<comment type="similarity">
    <text evidence="2 9 10">Belongs to the TRAFAC class translation factor GTPase superfamily. Classic translation factor GTPase family. IF-2 subfamily.</text>
</comment>
<keyword evidence="8 9" id="KW-0342">GTP-binding</keyword>
<feature type="compositionally biased region" description="Low complexity" evidence="12">
    <location>
        <begin position="102"/>
        <end position="117"/>
    </location>
</feature>
<dbReference type="EMBL" id="CP028901">
    <property type="protein sequence ID" value="AWB32590.1"/>
    <property type="molecule type" value="Genomic_DNA"/>
</dbReference>
<comment type="subcellular location">
    <subcellularLocation>
        <location evidence="1 9 11">Cytoplasm</location>
    </subcellularLocation>
</comment>
<evidence type="ECO:0000256" key="8">
    <source>
        <dbReference type="ARBA" id="ARBA00023134"/>
    </source>
</evidence>